<dbReference type="GO" id="GO:0015627">
    <property type="term" value="C:type II protein secretion system complex"/>
    <property type="evidence" value="ECO:0007669"/>
    <property type="project" value="InterPro"/>
</dbReference>
<comment type="subcellular location">
    <subcellularLocation>
        <location evidence="1">Membrane</location>
        <topology evidence="1">Single-pass membrane protein</topology>
    </subcellularLocation>
</comment>
<dbReference type="InterPro" id="IPR013545">
    <property type="entry name" value="T2SS_protein-GspG_C"/>
</dbReference>
<evidence type="ECO:0000256" key="6">
    <source>
        <dbReference type="SAM" id="Phobius"/>
    </source>
</evidence>
<comment type="caution">
    <text evidence="8">The sequence shown here is derived from an EMBL/GenBank/DDBJ whole genome shotgun (WGS) entry which is preliminary data.</text>
</comment>
<feature type="domain" description="Type II secretion system protein GspG C-terminal" evidence="7">
    <location>
        <begin position="91"/>
        <end position="120"/>
    </location>
</feature>
<dbReference type="STRING" id="1817841.A3B10_03430"/>
<dbReference type="InterPro" id="IPR045584">
    <property type="entry name" value="Pilin-like"/>
</dbReference>
<evidence type="ECO:0000313" key="9">
    <source>
        <dbReference type="Proteomes" id="UP000177281"/>
    </source>
</evidence>
<keyword evidence="4 6" id="KW-1133">Transmembrane helix</keyword>
<evidence type="ECO:0000256" key="4">
    <source>
        <dbReference type="ARBA" id="ARBA00022989"/>
    </source>
</evidence>
<keyword evidence="2" id="KW-0488">Methylation</keyword>
<keyword evidence="5 6" id="KW-0472">Membrane</keyword>
<evidence type="ECO:0000256" key="2">
    <source>
        <dbReference type="ARBA" id="ARBA00022481"/>
    </source>
</evidence>
<evidence type="ECO:0000259" key="7">
    <source>
        <dbReference type="Pfam" id="PF08334"/>
    </source>
</evidence>
<dbReference type="PRINTS" id="PR00813">
    <property type="entry name" value="BCTERIALGSPG"/>
</dbReference>
<dbReference type="EMBL" id="MFFB01000007">
    <property type="protein sequence ID" value="OGE94818.1"/>
    <property type="molecule type" value="Genomic_DNA"/>
</dbReference>
<dbReference type="AlphaFoldDB" id="A0A1F5PY01"/>
<dbReference type="Pfam" id="PF08334">
    <property type="entry name" value="T2SSG"/>
    <property type="match status" value="1"/>
</dbReference>
<evidence type="ECO:0000256" key="1">
    <source>
        <dbReference type="ARBA" id="ARBA00004167"/>
    </source>
</evidence>
<reference evidence="8 9" key="1">
    <citation type="journal article" date="2016" name="Nat. Commun.">
        <title>Thousands of microbial genomes shed light on interconnected biogeochemical processes in an aquifer system.</title>
        <authorList>
            <person name="Anantharaman K."/>
            <person name="Brown C.T."/>
            <person name="Hug L.A."/>
            <person name="Sharon I."/>
            <person name="Castelle C.J."/>
            <person name="Probst A.J."/>
            <person name="Thomas B.C."/>
            <person name="Singh A."/>
            <person name="Wilkins M.J."/>
            <person name="Karaoz U."/>
            <person name="Brodie E.L."/>
            <person name="Williams K.H."/>
            <person name="Hubbard S.S."/>
            <person name="Banfield J.F."/>
        </authorList>
    </citation>
    <scope>NUCLEOTIDE SEQUENCE [LARGE SCALE GENOMIC DNA]</scope>
</reference>
<dbReference type="GO" id="GO:0015628">
    <property type="term" value="P:protein secretion by the type II secretion system"/>
    <property type="evidence" value="ECO:0007669"/>
    <property type="project" value="InterPro"/>
</dbReference>
<proteinExistence type="predicted"/>
<dbReference type="Proteomes" id="UP000177281">
    <property type="component" value="Unassembled WGS sequence"/>
</dbReference>
<evidence type="ECO:0000313" key="8">
    <source>
        <dbReference type="EMBL" id="OGE94818.1"/>
    </source>
</evidence>
<dbReference type="Gene3D" id="3.30.700.10">
    <property type="entry name" value="Glycoprotein, Type 4 Pilin"/>
    <property type="match status" value="1"/>
</dbReference>
<gene>
    <name evidence="8" type="ORF">A3B10_03430</name>
</gene>
<protein>
    <recommendedName>
        <fullName evidence="7">Type II secretion system protein GspG C-terminal domain-containing protein</fullName>
    </recommendedName>
</protein>
<evidence type="ECO:0000256" key="3">
    <source>
        <dbReference type="ARBA" id="ARBA00022692"/>
    </source>
</evidence>
<dbReference type="Pfam" id="PF07963">
    <property type="entry name" value="N_methyl"/>
    <property type="match status" value="1"/>
</dbReference>
<dbReference type="SUPFAM" id="SSF54523">
    <property type="entry name" value="Pili subunits"/>
    <property type="match status" value="1"/>
</dbReference>
<dbReference type="NCBIfam" id="TIGR02532">
    <property type="entry name" value="IV_pilin_GFxxxE"/>
    <property type="match status" value="1"/>
</dbReference>
<accession>A0A1F5PY01</accession>
<sequence length="192" mass="21287">MKKNGFTLIELLVVISIIGFMAVFAMVSLKSARDKTRAARMAADFSAMRNAWALWQSDTGSAFVYENTYGNTNSEATCHDEPVLSDTDLFTNVSGTNGWKGPYLGSAPRDPFGRQYSYDNDNDIWTFSNKWGGVNIQVQWCNSTEGNRYLQLAPEIDRIYDSGDGPDSGRFRWDNAASQGGYGIIVARSSTQ</sequence>
<dbReference type="InterPro" id="IPR000983">
    <property type="entry name" value="Bac_GSPG_pilin"/>
</dbReference>
<organism evidence="8 9">
    <name type="scientific">Candidatus Doudnabacteria bacterium RIFCSPLOWO2_01_FULL_44_21</name>
    <dbReference type="NCBI Taxonomy" id="1817841"/>
    <lineage>
        <taxon>Bacteria</taxon>
        <taxon>Candidatus Doudnaibacteriota</taxon>
    </lineage>
</organism>
<keyword evidence="3 6" id="KW-0812">Transmembrane</keyword>
<dbReference type="InterPro" id="IPR012902">
    <property type="entry name" value="N_methyl_site"/>
</dbReference>
<dbReference type="PANTHER" id="PTHR30093">
    <property type="entry name" value="GENERAL SECRETION PATHWAY PROTEIN G"/>
    <property type="match status" value="1"/>
</dbReference>
<name>A0A1F5PY01_9BACT</name>
<dbReference type="PANTHER" id="PTHR30093:SF44">
    <property type="entry name" value="TYPE II SECRETION SYSTEM CORE PROTEIN G"/>
    <property type="match status" value="1"/>
</dbReference>
<feature type="transmembrane region" description="Helical" evidence="6">
    <location>
        <begin position="6"/>
        <end position="27"/>
    </location>
</feature>
<dbReference type="GO" id="GO:0016020">
    <property type="term" value="C:membrane"/>
    <property type="evidence" value="ECO:0007669"/>
    <property type="project" value="UniProtKB-SubCell"/>
</dbReference>
<evidence type="ECO:0000256" key="5">
    <source>
        <dbReference type="ARBA" id="ARBA00023136"/>
    </source>
</evidence>